<dbReference type="GO" id="GO:0003677">
    <property type="term" value="F:DNA binding"/>
    <property type="evidence" value="ECO:0007669"/>
    <property type="project" value="UniProtKB-KW"/>
</dbReference>
<dbReference type="Gene3D" id="1.10.260.40">
    <property type="entry name" value="lambda repressor-like DNA-binding domains"/>
    <property type="match status" value="1"/>
</dbReference>
<dbReference type="EMBL" id="JADIND010000077">
    <property type="protein sequence ID" value="MBO8430433.1"/>
    <property type="molecule type" value="Genomic_DNA"/>
</dbReference>
<dbReference type="Pfam" id="PF01381">
    <property type="entry name" value="HTH_3"/>
    <property type="match status" value="1"/>
</dbReference>
<dbReference type="PANTHER" id="PTHR46558">
    <property type="entry name" value="TRACRIPTIONAL REGULATORY PROTEIN-RELATED-RELATED"/>
    <property type="match status" value="1"/>
</dbReference>
<dbReference type="InterPro" id="IPR010982">
    <property type="entry name" value="Lambda_DNA-bd_dom_sf"/>
</dbReference>
<gene>
    <name evidence="3" type="ORF">IAC76_03525</name>
</gene>
<evidence type="ECO:0000256" key="1">
    <source>
        <dbReference type="ARBA" id="ARBA00023125"/>
    </source>
</evidence>
<accession>A0A9D9H0G5</accession>
<dbReference type="Proteomes" id="UP000823632">
    <property type="component" value="Unassembled WGS sequence"/>
</dbReference>
<evidence type="ECO:0000259" key="2">
    <source>
        <dbReference type="PROSITE" id="PS50943"/>
    </source>
</evidence>
<evidence type="ECO:0000313" key="4">
    <source>
        <dbReference type="Proteomes" id="UP000823632"/>
    </source>
</evidence>
<dbReference type="AlphaFoldDB" id="A0A9D9H0G5"/>
<organism evidence="3 4">
    <name type="scientific">Candidatus Scatousia excrementipullorum</name>
    <dbReference type="NCBI Taxonomy" id="2840936"/>
    <lineage>
        <taxon>Bacteria</taxon>
        <taxon>Candidatus Scatousia</taxon>
    </lineage>
</organism>
<dbReference type="PROSITE" id="PS50943">
    <property type="entry name" value="HTH_CROC1"/>
    <property type="match status" value="1"/>
</dbReference>
<sequence>MNKKELLKRFGKNVKIARIKLDLTQEAFAETMGISQNYLACIECGRQNMSLGKILELANALNVDIETLLKFKD</sequence>
<dbReference type="SMART" id="SM00530">
    <property type="entry name" value="HTH_XRE"/>
    <property type="match status" value="1"/>
</dbReference>
<comment type="caution">
    <text evidence="3">The sequence shown here is derived from an EMBL/GenBank/DDBJ whole genome shotgun (WGS) entry which is preliminary data.</text>
</comment>
<evidence type="ECO:0000313" key="3">
    <source>
        <dbReference type="EMBL" id="MBO8430433.1"/>
    </source>
</evidence>
<feature type="domain" description="HTH cro/C1-type" evidence="2">
    <location>
        <begin position="14"/>
        <end position="68"/>
    </location>
</feature>
<dbReference type="CDD" id="cd00093">
    <property type="entry name" value="HTH_XRE"/>
    <property type="match status" value="1"/>
</dbReference>
<name>A0A9D9H0G5_9BACT</name>
<dbReference type="SUPFAM" id="SSF47413">
    <property type="entry name" value="lambda repressor-like DNA-binding domains"/>
    <property type="match status" value="1"/>
</dbReference>
<reference evidence="3" key="2">
    <citation type="journal article" date="2021" name="PeerJ">
        <title>Extensive microbial diversity within the chicken gut microbiome revealed by metagenomics and culture.</title>
        <authorList>
            <person name="Gilroy R."/>
            <person name="Ravi A."/>
            <person name="Getino M."/>
            <person name="Pursley I."/>
            <person name="Horton D.L."/>
            <person name="Alikhan N.F."/>
            <person name="Baker D."/>
            <person name="Gharbi K."/>
            <person name="Hall N."/>
            <person name="Watson M."/>
            <person name="Adriaenssens E.M."/>
            <person name="Foster-Nyarko E."/>
            <person name="Jarju S."/>
            <person name="Secka A."/>
            <person name="Antonio M."/>
            <person name="Oren A."/>
            <person name="Chaudhuri R.R."/>
            <person name="La Ragione R."/>
            <person name="Hildebrand F."/>
            <person name="Pallen M.J."/>
        </authorList>
    </citation>
    <scope>NUCLEOTIDE SEQUENCE</scope>
    <source>
        <strain evidence="3">10192</strain>
    </source>
</reference>
<protein>
    <submittedName>
        <fullName evidence="3">Helix-turn-helix transcriptional regulator</fullName>
    </submittedName>
</protein>
<dbReference type="PANTHER" id="PTHR46558:SF4">
    <property type="entry name" value="DNA-BIDING PHAGE PROTEIN"/>
    <property type="match status" value="1"/>
</dbReference>
<reference evidence="3" key="1">
    <citation type="submission" date="2020-10" db="EMBL/GenBank/DDBJ databases">
        <authorList>
            <person name="Gilroy R."/>
        </authorList>
    </citation>
    <scope>NUCLEOTIDE SEQUENCE</scope>
    <source>
        <strain evidence="3">10192</strain>
    </source>
</reference>
<dbReference type="InterPro" id="IPR001387">
    <property type="entry name" value="Cro/C1-type_HTH"/>
</dbReference>
<keyword evidence="1" id="KW-0238">DNA-binding</keyword>
<proteinExistence type="predicted"/>